<organism evidence="1 2">
    <name type="scientific">Candidatus Egerieousia excrementavium</name>
    <dbReference type="NCBI Taxonomy" id="2840778"/>
    <lineage>
        <taxon>Bacteria</taxon>
        <taxon>Pseudomonadati</taxon>
        <taxon>Bacteroidota</taxon>
        <taxon>Bacteroidia</taxon>
        <taxon>Bacteroidales</taxon>
        <taxon>Candidatus Egerieousia</taxon>
    </lineage>
</organism>
<gene>
    <name evidence="1" type="ORF">IAC68_04630</name>
</gene>
<sequence>MKRTGNILLSTSSGLHGIVMRCIMCGSIFLFLVSCVEEIVMDPKERAVNVECVLENSETQTLHLNYTAYISENSYSPVEKADVKVIEYIKGNVSYLKNREYKFLKVKDGEWSANFIPVPAAKYELEILIPGEDSITATTYYVEDTTMFRWFDYLERLFPNDNPGTRALQPLETLTGYSTVLNTPEYSFSDVRNAEFPLFRFYSESIFPLWIYGMDYDPAKDEYCQAELITIPYPDSLRVLSAVDPYYDWIDRFNVVDVKREDVAEFRYPDDVGIEFPHVLEYGYPQYLHGEYNATTTDMHYRYLRLQCSYNAPKKGQVKPGTQTDGYYPCEFCGHIYVAASFRQYRYGIPHPKAYLVFQVANEDYDRYLKTLVSWSQKKEYGGNTSLTDIWEYKSQLYSNINNGLGIFGAKYVKKVPYMDYKSITYKGTTYCKKYTLE</sequence>
<reference evidence="1" key="2">
    <citation type="journal article" date="2021" name="PeerJ">
        <title>Extensive microbial diversity within the chicken gut microbiome revealed by metagenomics and culture.</title>
        <authorList>
            <person name="Gilroy R."/>
            <person name="Ravi A."/>
            <person name="Getino M."/>
            <person name="Pursley I."/>
            <person name="Horton D.L."/>
            <person name="Alikhan N.F."/>
            <person name="Baker D."/>
            <person name="Gharbi K."/>
            <person name="Hall N."/>
            <person name="Watson M."/>
            <person name="Adriaenssens E.M."/>
            <person name="Foster-Nyarko E."/>
            <person name="Jarju S."/>
            <person name="Secka A."/>
            <person name="Antonio M."/>
            <person name="Oren A."/>
            <person name="Chaudhuri R.R."/>
            <person name="La Ragione R."/>
            <person name="Hildebrand F."/>
            <person name="Pallen M.J."/>
        </authorList>
    </citation>
    <scope>NUCLEOTIDE SEQUENCE</scope>
    <source>
        <strain evidence="1">15467</strain>
    </source>
</reference>
<protein>
    <submittedName>
        <fullName evidence="1">DUF4249 family protein</fullName>
    </submittedName>
</protein>
<proteinExistence type="predicted"/>
<accession>A0A9D9GW00</accession>
<dbReference type="AlphaFoldDB" id="A0A9D9GW00"/>
<dbReference type="Proteomes" id="UP000823635">
    <property type="component" value="Unassembled WGS sequence"/>
</dbReference>
<evidence type="ECO:0000313" key="2">
    <source>
        <dbReference type="Proteomes" id="UP000823635"/>
    </source>
</evidence>
<name>A0A9D9GW00_9BACT</name>
<dbReference type="PROSITE" id="PS51257">
    <property type="entry name" value="PROKAR_LIPOPROTEIN"/>
    <property type="match status" value="1"/>
</dbReference>
<evidence type="ECO:0000313" key="1">
    <source>
        <dbReference type="EMBL" id="MBO8429200.1"/>
    </source>
</evidence>
<dbReference type="EMBL" id="JADINB010000103">
    <property type="protein sequence ID" value="MBO8429200.1"/>
    <property type="molecule type" value="Genomic_DNA"/>
</dbReference>
<reference evidence="1" key="1">
    <citation type="submission" date="2020-10" db="EMBL/GenBank/DDBJ databases">
        <authorList>
            <person name="Gilroy R."/>
        </authorList>
    </citation>
    <scope>NUCLEOTIDE SEQUENCE</scope>
    <source>
        <strain evidence="1">15467</strain>
    </source>
</reference>
<comment type="caution">
    <text evidence="1">The sequence shown here is derived from an EMBL/GenBank/DDBJ whole genome shotgun (WGS) entry which is preliminary data.</text>
</comment>